<accession>X1NU29</accession>
<feature type="domain" description="DUF4097" evidence="1">
    <location>
        <begin position="3"/>
        <end position="91"/>
    </location>
</feature>
<protein>
    <recommendedName>
        <fullName evidence="1">DUF4097 domain-containing protein</fullName>
    </recommendedName>
</protein>
<proteinExistence type="predicted"/>
<dbReference type="EMBL" id="BARV01039626">
    <property type="protein sequence ID" value="GAI47108.1"/>
    <property type="molecule type" value="Genomic_DNA"/>
</dbReference>
<organism evidence="2">
    <name type="scientific">marine sediment metagenome</name>
    <dbReference type="NCBI Taxonomy" id="412755"/>
    <lineage>
        <taxon>unclassified sequences</taxon>
        <taxon>metagenomes</taxon>
        <taxon>ecological metagenomes</taxon>
    </lineage>
</organism>
<gene>
    <name evidence="2" type="ORF">S06H3_60679</name>
</gene>
<dbReference type="Pfam" id="PF13349">
    <property type="entry name" value="DUF4097"/>
    <property type="match status" value="1"/>
</dbReference>
<reference evidence="2" key="1">
    <citation type="journal article" date="2014" name="Front. Microbiol.">
        <title>High frequency of phylogenetically diverse reductive dehalogenase-homologous genes in deep subseafloor sedimentary metagenomes.</title>
        <authorList>
            <person name="Kawai M."/>
            <person name="Futagami T."/>
            <person name="Toyoda A."/>
            <person name="Takaki Y."/>
            <person name="Nishi S."/>
            <person name="Hori S."/>
            <person name="Arai W."/>
            <person name="Tsubouchi T."/>
            <person name="Morono Y."/>
            <person name="Uchiyama I."/>
            <person name="Ito T."/>
            <person name="Fujiyama A."/>
            <person name="Inagaki F."/>
            <person name="Takami H."/>
        </authorList>
    </citation>
    <scope>NUCLEOTIDE SEQUENCE</scope>
    <source>
        <strain evidence="2">Expedition CK06-06</strain>
    </source>
</reference>
<dbReference type="AlphaFoldDB" id="X1NU29"/>
<name>X1NU29_9ZZZZ</name>
<feature type="non-terminal residue" evidence="2">
    <location>
        <position position="1"/>
    </location>
</feature>
<comment type="caution">
    <text evidence="2">The sequence shown here is derived from an EMBL/GenBank/DDBJ whole genome shotgun (WGS) entry which is preliminary data.</text>
</comment>
<sequence>YLHTTSGDIRAELKVIDKDVSGMSLSTVSGDITLYLPEDASFDLDVSTVSGEINTGFKVLIDSVSKRKLQGEVGTGGFIIELKTTSGDISLRKL</sequence>
<evidence type="ECO:0000259" key="1">
    <source>
        <dbReference type="Pfam" id="PF13349"/>
    </source>
</evidence>
<dbReference type="InterPro" id="IPR025164">
    <property type="entry name" value="Toastrack_DUF4097"/>
</dbReference>
<evidence type="ECO:0000313" key="2">
    <source>
        <dbReference type="EMBL" id="GAI47108.1"/>
    </source>
</evidence>